<feature type="region of interest" description="Disordered" evidence="1">
    <location>
        <begin position="61"/>
        <end position="88"/>
    </location>
</feature>
<feature type="region of interest" description="Disordered" evidence="1">
    <location>
        <begin position="269"/>
        <end position="288"/>
    </location>
</feature>
<keyword evidence="4" id="KW-1185">Reference proteome</keyword>
<feature type="region of interest" description="Disordered" evidence="1">
    <location>
        <begin position="205"/>
        <end position="231"/>
    </location>
</feature>
<dbReference type="STRING" id="1212765.MHLP_04090"/>
<proteinExistence type="predicted"/>
<dbReference type="PATRIC" id="fig|1212765.3.peg.927"/>
<dbReference type="KEGG" id="mhl:MHLP_04090"/>
<feature type="chain" id="PRO_5003707951" evidence="2">
    <location>
        <begin position="24"/>
        <end position="423"/>
    </location>
</feature>
<organism evidence="3 4">
    <name type="scientific">Mycoplasma haematolamae (strain Purdue)</name>
    <dbReference type="NCBI Taxonomy" id="1212765"/>
    <lineage>
        <taxon>Bacteria</taxon>
        <taxon>Bacillati</taxon>
        <taxon>Mycoplasmatota</taxon>
        <taxon>Mollicutes</taxon>
        <taxon>Mycoplasmataceae</taxon>
        <taxon>Mycoplasma</taxon>
    </lineage>
</organism>
<feature type="compositionally biased region" description="Polar residues" evidence="1">
    <location>
        <begin position="208"/>
        <end position="217"/>
    </location>
</feature>
<dbReference type="HOGENOM" id="CLU_648625_0_0_14"/>
<sequence length="423" mass="46655">MTAKGKLCISLLALLGLNGASLAVLEGNNLGNYLSESDWAGGATDKIISYFSRSLQSEENASIGTAQEGQSTTASLPGSSQNPKGRTLTLSASPVRSIDLKALSAETPQLSSTALTLANSEDLSLQLKTLSIGGESQNSEGTSQSSALLTVKSAIQSLGQETDRAKQIQKISGDTHTKETQLKRKLQGISIADYKSAVDKVNKHFKNRNGSTTSLQGSRRKRSLETQESQKFELPTGFPAEALTKKERIAIRTVYATLMPLAQLRDKSSDQLQKMGSDSSVQKSGDVPDHKQLTRNLYSIGWTLDRLVAVRSNDESTNWGWGSDWNKNIWSQLCNQACGGEEGWKQMMRRRQQRKKEVFERSDAEIHRKWMTGWCWTSNCFKRTPEQIDALLEEANAELELAVANQILTWVKQLNVDPKDMPI</sequence>
<dbReference type="EMBL" id="CP003731">
    <property type="protein sequence ID" value="AFO52398.1"/>
    <property type="molecule type" value="Genomic_DNA"/>
</dbReference>
<gene>
    <name evidence="3" type="ordered locus">MHLP_04090</name>
</gene>
<reference evidence="4" key="2">
    <citation type="submission" date="2012-07" db="EMBL/GenBank/DDBJ databases">
        <title>Complete genome sequence of 'Candidatus Mycoplasma haemolamae'.</title>
        <authorList>
            <person name="Guimaraes A.M.S."/>
            <person name="Toth B."/>
            <person name="Santos A.P."/>
            <person name="Nascimento N.C."/>
            <person name="Sojka J.E."/>
            <person name="Messick J.B."/>
        </authorList>
    </citation>
    <scope>NUCLEOTIDE SEQUENCE [LARGE SCALE GENOMIC DNA]</scope>
    <source>
        <strain evidence="4">Purdue</strain>
    </source>
</reference>
<dbReference type="Proteomes" id="UP000006502">
    <property type="component" value="Chromosome"/>
</dbReference>
<evidence type="ECO:0000256" key="2">
    <source>
        <dbReference type="SAM" id="SignalP"/>
    </source>
</evidence>
<name>I7BKI1_MYCHA</name>
<evidence type="ECO:0000256" key="1">
    <source>
        <dbReference type="SAM" id="MobiDB-lite"/>
    </source>
</evidence>
<reference evidence="3 4" key="1">
    <citation type="journal article" date="2012" name="J. Bacteriol.">
        <title>Genome Sequence of "Candidatus Mycoplasma haemolamae" Strain Purdue, a Red Blood Cell Pathogen of Alpacas (Vicugna pacos) and Llamas (Lama glama).</title>
        <authorList>
            <person name="Guimaraes A.M."/>
            <person name="Toth B."/>
            <person name="Santos A.P."/>
            <person name="do Nascimento N.C."/>
            <person name="Kritchevsky J.E."/>
            <person name="Messick J.B."/>
        </authorList>
    </citation>
    <scope>NUCLEOTIDE SEQUENCE [LARGE SCALE GENOMIC DNA]</scope>
    <source>
        <strain evidence="3 4">Purdue</strain>
    </source>
</reference>
<evidence type="ECO:0000313" key="3">
    <source>
        <dbReference type="EMBL" id="AFO52398.1"/>
    </source>
</evidence>
<evidence type="ECO:0000313" key="4">
    <source>
        <dbReference type="Proteomes" id="UP000006502"/>
    </source>
</evidence>
<feature type="signal peptide" evidence="2">
    <location>
        <begin position="1"/>
        <end position="23"/>
    </location>
</feature>
<dbReference type="AlphaFoldDB" id="I7BKI1"/>
<accession>I7BKI1</accession>
<keyword evidence="2" id="KW-0732">Signal</keyword>
<protein>
    <submittedName>
        <fullName evidence="3">Uncharacterized protein</fullName>
    </submittedName>
</protein>
<feature type="compositionally biased region" description="Polar residues" evidence="1">
    <location>
        <begin position="270"/>
        <end position="283"/>
    </location>
</feature>